<reference evidence="6" key="1">
    <citation type="submission" date="2021-10" db="EMBL/GenBank/DDBJ databases">
        <title>The complete genome sequence of Leeia sp. TBRC 13508.</title>
        <authorList>
            <person name="Charoenyingcharoen P."/>
            <person name="Yukphan P."/>
        </authorList>
    </citation>
    <scope>NUCLEOTIDE SEQUENCE</scope>
    <source>
        <strain evidence="6">TBRC 13508</strain>
    </source>
</reference>
<evidence type="ECO:0000256" key="3">
    <source>
        <dbReference type="ARBA" id="ARBA00023125"/>
    </source>
</evidence>
<accession>A0ABS8D8A6</accession>
<dbReference type="SUPFAM" id="SSF46785">
    <property type="entry name" value="Winged helix' DNA-binding domain"/>
    <property type="match status" value="1"/>
</dbReference>
<dbReference type="RefSeq" id="WP_227181252.1">
    <property type="nucleotide sequence ID" value="NZ_JAJBZT010000007.1"/>
</dbReference>
<keyword evidence="2" id="KW-0805">Transcription regulation</keyword>
<sequence>MSDYAVFPDQRQAAIRERLQKFGRVVCIHLAEEMGVSEHTIRRDLQELANQGYCKKVYGGAVSIAPGGQDFERRLENNVDEKSQLAKVASPIFRNNTCIFIDAGTTNLCLAQAIPLNVKLTVVTHSPAIAVEVLKHPLCEVVLLGGKMSKQLGAATGVSVIKQLEEIYFDLCVLGVCGFDIDEGVTAFDYEDAEMKKILVKQSSEVLIALTAEKISSVANFKVTPLQNVSYLVFSGEISDSQQHALDASGVKVIQG</sequence>
<dbReference type="InterPro" id="IPR014036">
    <property type="entry name" value="DeoR-like_C"/>
</dbReference>
<dbReference type="Pfam" id="PF00455">
    <property type="entry name" value="DeoRC"/>
    <property type="match status" value="1"/>
</dbReference>
<comment type="caution">
    <text evidence="6">The sequence shown here is derived from an EMBL/GenBank/DDBJ whole genome shotgun (WGS) entry which is preliminary data.</text>
</comment>
<keyword evidence="1" id="KW-0678">Repressor</keyword>
<dbReference type="SMART" id="SM01134">
    <property type="entry name" value="DeoRC"/>
    <property type="match status" value="1"/>
</dbReference>
<evidence type="ECO:0000256" key="2">
    <source>
        <dbReference type="ARBA" id="ARBA00023015"/>
    </source>
</evidence>
<dbReference type="InterPro" id="IPR037171">
    <property type="entry name" value="NagB/RpiA_transferase-like"/>
</dbReference>
<dbReference type="InterPro" id="IPR018356">
    <property type="entry name" value="Tscrpt_reg_HTH_DeoR_CS"/>
</dbReference>
<evidence type="ECO:0000313" key="7">
    <source>
        <dbReference type="Proteomes" id="UP001165395"/>
    </source>
</evidence>
<dbReference type="SMART" id="SM00420">
    <property type="entry name" value="HTH_DEOR"/>
    <property type="match status" value="1"/>
</dbReference>
<feature type="domain" description="HTH deoR-type" evidence="5">
    <location>
        <begin position="8"/>
        <end position="63"/>
    </location>
</feature>
<keyword evidence="4" id="KW-0804">Transcription</keyword>
<dbReference type="InterPro" id="IPR036390">
    <property type="entry name" value="WH_DNA-bd_sf"/>
</dbReference>
<dbReference type="Pfam" id="PF08220">
    <property type="entry name" value="HTH_DeoR"/>
    <property type="match status" value="1"/>
</dbReference>
<keyword evidence="3 6" id="KW-0238">DNA-binding</keyword>
<protein>
    <submittedName>
        <fullName evidence="6">DeoR/GlpR family DNA-binding transcription regulator</fullName>
    </submittedName>
</protein>
<dbReference type="InterPro" id="IPR050313">
    <property type="entry name" value="Carb_Metab_HTH_regulators"/>
</dbReference>
<dbReference type="InterPro" id="IPR036388">
    <property type="entry name" value="WH-like_DNA-bd_sf"/>
</dbReference>
<name>A0ABS8D8A6_9NEIS</name>
<evidence type="ECO:0000313" key="6">
    <source>
        <dbReference type="EMBL" id="MCB6184441.1"/>
    </source>
</evidence>
<dbReference type="InterPro" id="IPR001034">
    <property type="entry name" value="DeoR_HTH"/>
</dbReference>
<dbReference type="EMBL" id="JAJBZT010000007">
    <property type="protein sequence ID" value="MCB6184441.1"/>
    <property type="molecule type" value="Genomic_DNA"/>
</dbReference>
<evidence type="ECO:0000259" key="5">
    <source>
        <dbReference type="PROSITE" id="PS51000"/>
    </source>
</evidence>
<keyword evidence="7" id="KW-1185">Reference proteome</keyword>
<dbReference type="Gene3D" id="1.10.10.10">
    <property type="entry name" value="Winged helix-like DNA-binding domain superfamily/Winged helix DNA-binding domain"/>
    <property type="match status" value="1"/>
</dbReference>
<dbReference type="Proteomes" id="UP001165395">
    <property type="component" value="Unassembled WGS sequence"/>
</dbReference>
<proteinExistence type="predicted"/>
<dbReference type="PROSITE" id="PS00894">
    <property type="entry name" value="HTH_DEOR_1"/>
    <property type="match status" value="1"/>
</dbReference>
<dbReference type="PRINTS" id="PR00037">
    <property type="entry name" value="HTHLACR"/>
</dbReference>
<evidence type="ECO:0000256" key="1">
    <source>
        <dbReference type="ARBA" id="ARBA00022491"/>
    </source>
</evidence>
<dbReference type="PANTHER" id="PTHR30363:SF4">
    <property type="entry name" value="GLYCEROL-3-PHOSPHATE REGULON REPRESSOR"/>
    <property type="match status" value="1"/>
</dbReference>
<organism evidence="6 7">
    <name type="scientific">Leeia speluncae</name>
    <dbReference type="NCBI Taxonomy" id="2884804"/>
    <lineage>
        <taxon>Bacteria</taxon>
        <taxon>Pseudomonadati</taxon>
        <taxon>Pseudomonadota</taxon>
        <taxon>Betaproteobacteria</taxon>
        <taxon>Neisseriales</taxon>
        <taxon>Leeiaceae</taxon>
        <taxon>Leeia</taxon>
    </lineage>
</organism>
<dbReference type="PANTHER" id="PTHR30363">
    <property type="entry name" value="HTH-TYPE TRANSCRIPTIONAL REGULATOR SRLR-RELATED"/>
    <property type="match status" value="1"/>
</dbReference>
<gene>
    <name evidence="6" type="ORF">LIN78_12880</name>
</gene>
<dbReference type="SUPFAM" id="SSF100950">
    <property type="entry name" value="NagB/RpiA/CoA transferase-like"/>
    <property type="match status" value="1"/>
</dbReference>
<dbReference type="PROSITE" id="PS51000">
    <property type="entry name" value="HTH_DEOR_2"/>
    <property type="match status" value="1"/>
</dbReference>
<evidence type="ECO:0000256" key="4">
    <source>
        <dbReference type="ARBA" id="ARBA00023163"/>
    </source>
</evidence>
<dbReference type="GO" id="GO:0003677">
    <property type="term" value="F:DNA binding"/>
    <property type="evidence" value="ECO:0007669"/>
    <property type="project" value="UniProtKB-KW"/>
</dbReference>